<dbReference type="Gene3D" id="2.40.50.140">
    <property type="entry name" value="Nucleic acid-binding proteins"/>
    <property type="match status" value="1"/>
</dbReference>
<dbReference type="EMBL" id="GL883076">
    <property type="protein sequence ID" value="EGF93819.1"/>
    <property type="molecule type" value="Genomic_DNA"/>
</dbReference>
<keyword evidence="1 3" id="KW-0238">DNA-binding</keyword>
<dbReference type="AlphaFoldDB" id="F4QG08"/>
<evidence type="ECO:0000256" key="2">
    <source>
        <dbReference type="ARBA" id="ARBA00023172"/>
    </source>
</evidence>
<dbReference type="RefSeq" id="WP_006270782.1">
    <property type="nucleotide sequence ID" value="NZ_GL883076.1"/>
</dbReference>
<evidence type="ECO:0000313" key="7">
    <source>
        <dbReference type="Proteomes" id="UP000006512"/>
    </source>
</evidence>
<keyword evidence="7" id="KW-1185">Reference proteome</keyword>
<dbReference type="InterPro" id="IPR000424">
    <property type="entry name" value="Primosome_PriB/ssb"/>
</dbReference>
<dbReference type="SUPFAM" id="SSF50249">
    <property type="entry name" value="Nucleic acid-binding proteins"/>
    <property type="match status" value="1"/>
</dbReference>
<evidence type="ECO:0000313" key="6">
    <source>
        <dbReference type="EMBL" id="EGF93819.1"/>
    </source>
</evidence>
<keyword evidence="2" id="KW-0233">DNA recombination</keyword>
<dbReference type="InterPro" id="IPR011344">
    <property type="entry name" value="ssDNA-bd"/>
</dbReference>
<dbReference type="Pfam" id="PF00436">
    <property type="entry name" value="SSB"/>
    <property type="match status" value="1"/>
</dbReference>
<name>F4QG08_9CAUL</name>
<evidence type="ECO:0000256" key="1">
    <source>
        <dbReference type="ARBA" id="ARBA00023125"/>
    </source>
</evidence>
<gene>
    <name evidence="6" type="primary">ssb</name>
    <name evidence="6" type="ORF">ABI_00510</name>
</gene>
<dbReference type="NCBIfam" id="TIGR00621">
    <property type="entry name" value="ssb"/>
    <property type="match status" value="1"/>
</dbReference>
<evidence type="ECO:0000256" key="4">
    <source>
        <dbReference type="RuleBase" id="RU000524"/>
    </source>
</evidence>
<dbReference type="eggNOG" id="COG0629">
    <property type="taxonomic scope" value="Bacteria"/>
</dbReference>
<accession>F4QG08</accession>
<feature type="region of interest" description="Disordered" evidence="5">
    <location>
        <begin position="111"/>
        <end position="135"/>
    </location>
</feature>
<dbReference type="GO" id="GO:0003697">
    <property type="term" value="F:single-stranded DNA binding"/>
    <property type="evidence" value="ECO:0007669"/>
    <property type="project" value="InterPro"/>
</dbReference>
<dbReference type="Proteomes" id="UP000006512">
    <property type="component" value="Unassembled WGS sequence"/>
</dbReference>
<protein>
    <recommendedName>
        <fullName evidence="3 4">Single-stranded DNA-binding protein</fullName>
    </recommendedName>
</protein>
<evidence type="ECO:0000256" key="3">
    <source>
        <dbReference type="PIRNR" id="PIRNR002070"/>
    </source>
</evidence>
<dbReference type="PIRSF" id="PIRSF002070">
    <property type="entry name" value="SSB"/>
    <property type="match status" value="1"/>
</dbReference>
<dbReference type="GO" id="GO:0006310">
    <property type="term" value="P:DNA recombination"/>
    <property type="evidence" value="ECO:0007669"/>
    <property type="project" value="UniProtKB-KW"/>
</dbReference>
<sequence>MSTASFTTLIANVGRIDPTKTFGDDRQLATFSVAVSRRFKAKGETVEETDWYTVKTNLPHLINMIENHIKKGDQIIISGAQSHKTFDRQNGEKGMAVEIFAHAIQFNISKKPDAKDGANEAGQQQTHDLDDEIPF</sequence>
<reference evidence="7" key="1">
    <citation type="submission" date="2011-03" db="EMBL/GenBank/DDBJ databases">
        <title>Draft genome sequence of Brevundimonas diminuta.</title>
        <authorList>
            <person name="Brown P.J.B."/>
            <person name="Buechlein A."/>
            <person name="Hemmerich C."/>
            <person name="Brun Y.V."/>
        </authorList>
    </citation>
    <scope>NUCLEOTIDE SEQUENCE [LARGE SCALE GENOMIC DNA]</scope>
    <source>
        <strain evidence="7">C19</strain>
    </source>
</reference>
<dbReference type="HOGENOM" id="CLU_1881470_0_0_5"/>
<dbReference type="STRING" id="715226.ABI_00510"/>
<proteinExistence type="predicted"/>
<organism evidence="6 7">
    <name type="scientific">Asticcacaulis biprosthecium C19</name>
    <dbReference type="NCBI Taxonomy" id="715226"/>
    <lineage>
        <taxon>Bacteria</taxon>
        <taxon>Pseudomonadati</taxon>
        <taxon>Pseudomonadota</taxon>
        <taxon>Alphaproteobacteria</taxon>
        <taxon>Caulobacterales</taxon>
        <taxon>Caulobacteraceae</taxon>
        <taxon>Asticcacaulis</taxon>
    </lineage>
</organism>
<dbReference type="PROSITE" id="PS50935">
    <property type="entry name" value="SSB"/>
    <property type="match status" value="1"/>
</dbReference>
<dbReference type="InterPro" id="IPR012340">
    <property type="entry name" value="NA-bd_OB-fold"/>
</dbReference>
<dbReference type="GO" id="GO:0006260">
    <property type="term" value="P:DNA replication"/>
    <property type="evidence" value="ECO:0007669"/>
    <property type="project" value="InterPro"/>
</dbReference>
<evidence type="ECO:0000256" key="5">
    <source>
        <dbReference type="SAM" id="MobiDB-lite"/>
    </source>
</evidence>
<dbReference type="CDD" id="cd04496">
    <property type="entry name" value="SSB_OBF"/>
    <property type="match status" value="1"/>
</dbReference>
<dbReference type="OrthoDB" id="9809878at2"/>